<accession>A0A8H2XSI4</accession>
<evidence type="ECO:0000256" key="1">
    <source>
        <dbReference type="SAM" id="MobiDB-lite"/>
    </source>
</evidence>
<gene>
    <name evidence="2" type="ORF">RDB_LOCUS22251</name>
</gene>
<reference evidence="2" key="1">
    <citation type="submission" date="2021-01" db="EMBL/GenBank/DDBJ databases">
        <authorList>
            <person name="Kaushik A."/>
        </authorList>
    </citation>
    <scope>NUCLEOTIDE SEQUENCE</scope>
    <source>
        <strain evidence="2">Type strain: AG8-Rh-89/</strain>
    </source>
</reference>
<organism evidence="2 3">
    <name type="scientific">Rhizoctonia solani</name>
    <dbReference type="NCBI Taxonomy" id="456999"/>
    <lineage>
        <taxon>Eukaryota</taxon>
        <taxon>Fungi</taxon>
        <taxon>Dikarya</taxon>
        <taxon>Basidiomycota</taxon>
        <taxon>Agaricomycotina</taxon>
        <taxon>Agaricomycetes</taxon>
        <taxon>Cantharellales</taxon>
        <taxon>Ceratobasidiaceae</taxon>
        <taxon>Rhizoctonia</taxon>
    </lineage>
</organism>
<protein>
    <submittedName>
        <fullName evidence="2">Uncharacterized protein</fullName>
    </submittedName>
</protein>
<evidence type="ECO:0000313" key="3">
    <source>
        <dbReference type="Proteomes" id="UP000663850"/>
    </source>
</evidence>
<dbReference type="AlphaFoldDB" id="A0A8H2XSI4"/>
<dbReference type="Proteomes" id="UP000663850">
    <property type="component" value="Unassembled WGS sequence"/>
</dbReference>
<feature type="region of interest" description="Disordered" evidence="1">
    <location>
        <begin position="1"/>
        <end position="36"/>
    </location>
</feature>
<proteinExistence type="predicted"/>
<feature type="non-terminal residue" evidence="2">
    <location>
        <position position="1"/>
    </location>
</feature>
<comment type="caution">
    <text evidence="2">The sequence shown here is derived from an EMBL/GenBank/DDBJ whole genome shotgun (WGS) entry which is preliminary data.</text>
</comment>
<name>A0A8H2XSI4_9AGAM</name>
<evidence type="ECO:0000313" key="2">
    <source>
        <dbReference type="EMBL" id="CAE6434356.1"/>
    </source>
</evidence>
<dbReference type="EMBL" id="CAJMWZ010001292">
    <property type="protein sequence ID" value="CAE6434356.1"/>
    <property type="molecule type" value="Genomic_DNA"/>
</dbReference>
<dbReference type="PANTHER" id="PTHR46579:SF1">
    <property type="entry name" value="F5_8 TYPE C DOMAIN-CONTAINING PROTEIN"/>
    <property type="match status" value="1"/>
</dbReference>
<dbReference type="PANTHER" id="PTHR46579">
    <property type="entry name" value="F5/8 TYPE C DOMAIN-CONTAINING PROTEIN-RELATED"/>
    <property type="match status" value="1"/>
</dbReference>
<sequence>MQDSNNTPAPQIPRKRPRKSKDIEVAATSDADNFSDAEALANATRTQEDDAKERGFLSWRLEDDEGVLLLASAMKLLGSRTVTKEGIEKGQEFLIKYLEKCTKLRGASRIHPNHHASTHIAKQLLRYGPMHQIWTYSGEQLNFTLKNTNNNRHGGGEHEMTFAMSFHRRRASITQLTNIASDSNDPLTEWAGYMLTLGCSDRRGTFASETSEDPEIDRNMYLRKRRSRKVMRLKSHHFETLADTLELVHPELSFRRSVREHGGSPVLNSEVCPMREILLNGRVFSMASLCDSIVKARAFESGRAIERVGEIIDIWEHTSLYHGGASGEERLTQTHTFALVRWYKASPIFLPRPVHLWFEEFPHLDIEIHVPEEYLEREAVIPINNIICHCARMNATIGKDPVWLTIGLER</sequence>